<evidence type="ECO:0008006" key="4">
    <source>
        <dbReference type="Google" id="ProtNLM"/>
    </source>
</evidence>
<evidence type="ECO:0000313" key="3">
    <source>
        <dbReference type="Proteomes" id="UP000683511"/>
    </source>
</evidence>
<sequence>MKIDKQDLEWAAGQGLIDLEQVEPLWQALVEHRSDRPEPKTEGIRPQFNFANFAFYFGALIVICAMTWFMNLGWESFGGGGLFVLACIYALCFVLAGGTLWAGENTKIAGGLLYTIAVSMTPLAIYGLQRVTGFWQQSDTWGYRDFYTWIKGSWFLMELGTIISGLIALKYIRFPFLTAPIALSLYLMSMDITPLLFGGKEFDWGLRLLVSMWFGIACLIVAYLVDIRIRRRDGDFAFWLYLFGLMSFWFGLTLQGDSNEFQKFIYCLINLGLMILSVLLKRKVFIVFGAIGVFSYFGHLAYTIFQDAVLFPFALTVLGIFIIYLGVLYQRYSTRIETFLGDVLPDNIKQMLPRE</sequence>
<dbReference type="EMBL" id="CP021056">
    <property type="protein sequence ID" value="QXE22607.1"/>
    <property type="molecule type" value="Genomic_DNA"/>
</dbReference>
<evidence type="ECO:0000256" key="1">
    <source>
        <dbReference type="SAM" id="Phobius"/>
    </source>
</evidence>
<dbReference type="KEGG" id="rsin:B6N60_01292"/>
<protein>
    <recommendedName>
        <fullName evidence="4">DUF2157 domain-containing protein</fullName>
    </recommendedName>
</protein>
<dbReference type="AlphaFoldDB" id="A0A975T6Y7"/>
<keyword evidence="1" id="KW-1133">Transmembrane helix</keyword>
<dbReference type="Proteomes" id="UP000683511">
    <property type="component" value="Chromosome"/>
</dbReference>
<proteinExistence type="predicted"/>
<feature type="transmembrane region" description="Helical" evidence="1">
    <location>
        <begin position="204"/>
        <end position="224"/>
    </location>
</feature>
<feature type="transmembrane region" description="Helical" evidence="1">
    <location>
        <begin position="285"/>
        <end position="305"/>
    </location>
</feature>
<feature type="transmembrane region" description="Helical" evidence="1">
    <location>
        <begin position="311"/>
        <end position="329"/>
    </location>
</feature>
<feature type="transmembrane region" description="Helical" evidence="1">
    <location>
        <begin position="261"/>
        <end position="280"/>
    </location>
</feature>
<keyword evidence="1" id="KW-0472">Membrane</keyword>
<organism evidence="2 3">
    <name type="scientific">Richelia sinica FACHB-800</name>
    <dbReference type="NCBI Taxonomy" id="1357546"/>
    <lineage>
        <taxon>Bacteria</taxon>
        <taxon>Bacillati</taxon>
        <taxon>Cyanobacteriota</taxon>
        <taxon>Cyanophyceae</taxon>
        <taxon>Nostocales</taxon>
        <taxon>Nostocaceae</taxon>
        <taxon>Richelia</taxon>
    </lineage>
</organism>
<evidence type="ECO:0000313" key="2">
    <source>
        <dbReference type="EMBL" id="QXE22607.1"/>
    </source>
</evidence>
<keyword evidence="3" id="KW-1185">Reference proteome</keyword>
<feature type="transmembrane region" description="Helical" evidence="1">
    <location>
        <begin position="82"/>
        <end position="101"/>
    </location>
</feature>
<name>A0A975T6Y7_9NOST</name>
<feature type="transmembrane region" description="Helical" evidence="1">
    <location>
        <begin position="148"/>
        <end position="169"/>
    </location>
</feature>
<accession>A0A975T6Y7</accession>
<feature type="transmembrane region" description="Helical" evidence="1">
    <location>
        <begin position="176"/>
        <end position="198"/>
    </location>
</feature>
<keyword evidence="1" id="KW-0812">Transmembrane</keyword>
<feature type="transmembrane region" description="Helical" evidence="1">
    <location>
        <begin position="236"/>
        <end position="255"/>
    </location>
</feature>
<reference evidence="2" key="1">
    <citation type="submission" date="2017-04" db="EMBL/GenBank/DDBJ databases">
        <title>Genome deletions in a multicellular cyanobacterial endosymbiont for morphological adaptation in marine diatoms.</title>
        <authorList>
            <person name="Wang Y."/>
            <person name="Gao H."/>
            <person name="Li R."/>
            <person name="Xu X."/>
        </authorList>
    </citation>
    <scope>NUCLEOTIDE SEQUENCE</scope>
    <source>
        <strain evidence="2">FACHB 800</strain>
    </source>
</reference>
<feature type="transmembrane region" description="Helical" evidence="1">
    <location>
        <begin position="50"/>
        <end position="70"/>
    </location>
</feature>
<feature type="transmembrane region" description="Helical" evidence="1">
    <location>
        <begin position="108"/>
        <end position="128"/>
    </location>
</feature>
<dbReference type="RefSeq" id="WP_190602582.1">
    <property type="nucleotide sequence ID" value="NZ_CP021056.1"/>
</dbReference>
<gene>
    <name evidence="2" type="ORF">B6N60_01292</name>
</gene>